<dbReference type="Proteomes" id="UP001062846">
    <property type="component" value="Chromosome 1"/>
</dbReference>
<organism evidence="1 2">
    <name type="scientific">Rhododendron molle</name>
    <name type="common">Chinese azalea</name>
    <name type="synonym">Azalea mollis</name>
    <dbReference type="NCBI Taxonomy" id="49168"/>
    <lineage>
        <taxon>Eukaryota</taxon>
        <taxon>Viridiplantae</taxon>
        <taxon>Streptophyta</taxon>
        <taxon>Embryophyta</taxon>
        <taxon>Tracheophyta</taxon>
        <taxon>Spermatophyta</taxon>
        <taxon>Magnoliopsida</taxon>
        <taxon>eudicotyledons</taxon>
        <taxon>Gunneridae</taxon>
        <taxon>Pentapetalae</taxon>
        <taxon>asterids</taxon>
        <taxon>Ericales</taxon>
        <taxon>Ericaceae</taxon>
        <taxon>Ericoideae</taxon>
        <taxon>Rhodoreae</taxon>
        <taxon>Rhododendron</taxon>
    </lineage>
</organism>
<keyword evidence="2" id="KW-1185">Reference proteome</keyword>
<protein>
    <submittedName>
        <fullName evidence="1">Uncharacterized protein</fullName>
    </submittedName>
</protein>
<gene>
    <name evidence="1" type="ORF">RHMOL_Rhmol01G0025900</name>
</gene>
<evidence type="ECO:0000313" key="2">
    <source>
        <dbReference type="Proteomes" id="UP001062846"/>
    </source>
</evidence>
<sequence>MEVEKSAIVKNDEATSNIKREEEDSDRKTFDSDRKTFEAYAEQVHKTEGYEVTISRPGKIMRGFLPMDISVEKRYQDYDMCAQLAVDKFNSLFKEQVGLELEFVTVLMVAVRPSCVFTFYITFEAKDLADEAKVKTYQTQVLMGLPRGTWKVKTMRPKPNLDEQGKINPLALNFASLTMCFVRILEICRLLLSNSTILEREVTEVPLARLAKGLNVVENSAIPPA</sequence>
<name>A0ACC0Q089_RHOML</name>
<accession>A0ACC0Q089</accession>
<evidence type="ECO:0000313" key="1">
    <source>
        <dbReference type="EMBL" id="KAI8570327.1"/>
    </source>
</evidence>
<dbReference type="EMBL" id="CM046388">
    <property type="protein sequence ID" value="KAI8570327.1"/>
    <property type="molecule type" value="Genomic_DNA"/>
</dbReference>
<proteinExistence type="predicted"/>
<reference evidence="1" key="1">
    <citation type="submission" date="2022-02" db="EMBL/GenBank/DDBJ databases">
        <title>Plant Genome Project.</title>
        <authorList>
            <person name="Zhang R.-G."/>
        </authorList>
    </citation>
    <scope>NUCLEOTIDE SEQUENCE</scope>
    <source>
        <strain evidence="1">AT1</strain>
    </source>
</reference>
<comment type="caution">
    <text evidence="1">The sequence shown here is derived from an EMBL/GenBank/DDBJ whole genome shotgun (WGS) entry which is preliminary data.</text>
</comment>